<dbReference type="GO" id="GO:0043565">
    <property type="term" value="F:sequence-specific DNA binding"/>
    <property type="evidence" value="ECO:0007669"/>
    <property type="project" value="InterPro"/>
</dbReference>
<keyword evidence="3" id="KW-0804">Transcription</keyword>
<evidence type="ECO:0000256" key="1">
    <source>
        <dbReference type="ARBA" id="ARBA00023015"/>
    </source>
</evidence>
<keyword evidence="6" id="KW-1185">Reference proteome</keyword>
<dbReference type="SUPFAM" id="SSF51182">
    <property type="entry name" value="RmlC-like cupins"/>
    <property type="match status" value="1"/>
</dbReference>
<dbReference type="InterPro" id="IPR018060">
    <property type="entry name" value="HTH_AraC"/>
</dbReference>
<dbReference type="STRING" id="1513896.SAMN05660841_03651"/>
<evidence type="ECO:0000313" key="6">
    <source>
        <dbReference type="Proteomes" id="UP000190150"/>
    </source>
</evidence>
<accession>A0A1T5G0F9</accession>
<evidence type="ECO:0000313" key="5">
    <source>
        <dbReference type="EMBL" id="SKC01744.1"/>
    </source>
</evidence>
<dbReference type="PANTHER" id="PTHR43280:SF27">
    <property type="entry name" value="TRANSCRIPTIONAL REGULATOR MTLR"/>
    <property type="match status" value="1"/>
</dbReference>
<protein>
    <submittedName>
        <fullName evidence="5">AraC-type DNA-binding protein</fullName>
    </submittedName>
</protein>
<reference evidence="6" key="1">
    <citation type="submission" date="2017-02" db="EMBL/GenBank/DDBJ databases">
        <authorList>
            <person name="Varghese N."/>
            <person name="Submissions S."/>
        </authorList>
    </citation>
    <scope>NUCLEOTIDE SEQUENCE [LARGE SCALE GENOMIC DNA]</scope>
    <source>
        <strain evidence="6">DSM 24091</strain>
    </source>
</reference>
<dbReference type="CDD" id="cd06976">
    <property type="entry name" value="cupin_MtlR-like_N"/>
    <property type="match status" value="1"/>
</dbReference>
<dbReference type="RefSeq" id="WP_079645294.1">
    <property type="nucleotide sequence ID" value="NZ_FUZF01000020.1"/>
</dbReference>
<dbReference type="EMBL" id="FUZF01000020">
    <property type="protein sequence ID" value="SKC01744.1"/>
    <property type="molecule type" value="Genomic_DNA"/>
</dbReference>
<feature type="domain" description="HTH araC/xylS-type" evidence="4">
    <location>
        <begin position="186"/>
        <end position="284"/>
    </location>
</feature>
<dbReference type="OrthoDB" id="9787988at2"/>
<evidence type="ECO:0000256" key="2">
    <source>
        <dbReference type="ARBA" id="ARBA00023125"/>
    </source>
</evidence>
<dbReference type="PRINTS" id="PR00032">
    <property type="entry name" value="HTHARAC"/>
</dbReference>
<gene>
    <name evidence="5" type="ORF">SAMN05660841_03651</name>
</gene>
<name>A0A1T5G0F9_9SPHI</name>
<dbReference type="InterPro" id="IPR020449">
    <property type="entry name" value="Tscrpt_reg_AraC-type_HTH"/>
</dbReference>
<keyword evidence="2 5" id="KW-0238">DNA-binding</keyword>
<dbReference type="AlphaFoldDB" id="A0A1T5G0F9"/>
<dbReference type="InterPro" id="IPR014710">
    <property type="entry name" value="RmlC-like_jellyroll"/>
</dbReference>
<dbReference type="PANTHER" id="PTHR43280">
    <property type="entry name" value="ARAC-FAMILY TRANSCRIPTIONAL REGULATOR"/>
    <property type="match status" value="1"/>
</dbReference>
<dbReference type="Proteomes" id="UP000190150">
    <property type="component" value="Unassembled WGS sequence"/>
</dbReference>
<dbReference type="PROSITE" id="PS01124">
    <property type="entry name" value="HTH_ARAC_FAMILY_2"/>
    <property type="match status" value="1"/>
</dbReference>
<dbReference type="SMART" id="SM00342">
    <property type="entry name" value="HTH_ARAC"/>
    <property type="match status" value="1"/>
</dbReference>
<proteinExistence type="predicted"/>
<evidence type="ECO:0000259" key="4">
    <source>
        <dbReference type="PROSITE" id="PS01124"/>
    </source>
</evidence>
<dbReference type="Gene3D" id="2.60.120.10">
    <property type="entry name" value="Jelly Rolls"/>
    <property type="match status" value="1"/>
</dbReference>
<evidence type="ECO:0000256" key="3">
    <source>
        <dbReference type="ARBA" id="ARBA00023163"/>
    </source>
</evidence>
<dbReference type="Pfam" id="PF12833">
    <property type="entry name" value="HTH_18"/>
    <property type="match status" value="1"/>
</dbReference>
<dbReference type="InterPro" id="IPR009057">
    <property type="entry name" value="Homeodomain-like_sf"/>
</dbReference>
<dbReference type="SUPFAM" id="SSF46689">
    <property type="entry name" value="Homeodomain-like"/>
    <property type="match status" value="2"/>
</dbReference>
<dbReference type="Gene3D" id="1.10.10.60">
    <property type="entry name" value="Homeodomain-like"/>
    <property type="match status" value="2"/>
</dbReference>
<dbReference type="InterPro" id="IPR011051">
    <property type="entry name" value="RmlC_Cupin_sf"/>
</dbReference>
<dbReference type="GO" id="GO:0003700">
    <property type="term" value="F:DNA-binding transcription factor activity"/>
    <property type="evidence" value="ECO:0007669"/>
    <property type="project" value="InterPro"/>
</dbReference>
<keyword evidence="1" id="KW-0805">Transcription regulation</keyword>
<organism evidence="5 6">
    <name type="scientific">Sphingobacterium nematocida</name>
    <dbReference type="NCBI Taxonomy" id="1513896"/>
    <lineage>
        <taxon>Bacteria</taxon>
        <taxon>Pseudomonadati</taxon>
        <taxon>Bacteroidota</taxon>
        <taxon>Sphingobacteriia</taxon>
        <taxon>Sphingobacteriales</taxon>
        <taxon>Sphingobacteriaceae</taxon>
        <taxon>Sphingobacterium</taxon>
    </lineage>
</organism>
<sequence>MKAVEFRLPKEFDKSFVFFNEKGTHFPCPWHYHPEFELVLVNKSSGKRLVGDHIGYYSSGDLVLMGPNLPHVWVSDDKHSTSNDEVVADASVIHFTPDFIGQDIFNIPEFATFSDILNLSSRGIHIRGSSAIQIAHIMNGMVPESGLKRLSSIFEIFDIISTMKDYEPLASPNFTFSNNKESNRYTRINDYILRNFQKNITLKEVADEANMATTTFCNFFKDQYRMTFVEYVNQVRIGHFCKLISEKDKSILEAAYSCGFNSVANFNRQFKKLKGMSPSEFRRMLTIN</sequence>